<accession>A0A0C3S1M6</accession>
<organism evidence="2 3">
    <name type="scientific">Phlebiopsis gigantea (strain 11061_1 CR5-6)</name>
    <name type="common">White-rot fungus</name>
    <name type="synonym">Peniophora gigantea</name>
    <dbReference type="NCBI Taxonomy" id="745531"/>
    <lineage>
        <taxon>Eukaryota</taxon>
        <taxon>Fungi</taxon>
        <taxon>Dikarya</taxon>
        <taxon>Basidiomycota</taxon>
        <taxon>Agaricomycotina</taxon>
        <taxon>Agaricomycetes</taxon>
        <taxon>Polyporales</taxon>
        <taxon>Phanerochaetaceae</taxon>
        <taxon>Phlebiopsis</taxon>
    </lineage>
</organism>
<sequence>MQKFPFRQMPQLWRLNIWGPRSLKSEDAKSTPLFPLQGRALLCNHPSISALSLSRFRFHSLTSLFKMIISIPLLEYLWLDQIEWDGHTFEPSLGQISQLTKFPTKTFDGSQSNCTENSMLVWISVSRFLHQVFSANLMECVSSLVYQITLMFSPLQDFYIGPDDKGEECVLKMKKWSLPSMTISQRLQSTSLHITIFVSTLQEGNHVPVSSYKWSPFQSCLLTFPALPTFEVCYEEGYISQNDFERLLKKIREEMPLVPLIVTKIDKSEKRSPYTEAYSSDSDSESEVEVDFDTMEDLLEPHRLETSNNEE</sequence>
<dbReference type="Proteomes" id="UP000053257">
    <property type="component" value="Unassembled WGS sequence"/>
</dbReference>
<name>A0A0C3S1M6_PHLG1</name>
<proteinExistence type="predicted"/>
<keyword evidence="3" id="KW-1185">Reference proteome</keyword>
<dbReference type="HOGENOM" id="CLU_826687_0_0_1"/>
<evidence type="ECO:0000256" key="1">
    <source>
        <dbReference type="SAM" id="MobiDB-lite"/>
    </source>
</evidence>
<protein>
    <submittedName>
        <fullName evidence="2">Uncharacterized protein</fullName>
    </submittedName>
</protein>
<feature type="compositionally biased region" description="Acidic residues" evidence="1">
    <location>
        <begin position="282"/>
        <end position="298"/>
    </location>
</feature>
<gene>
    <name evidence="2" type="ORF">PHLGIDRAFT_359481</name>
</gene>
<dbReference type="AlphaFoldDB" id="A0A0C3S1M6"/>
<feature type="region of interest" description="Disordered" evidence="1">
    <location>
        <begin position="268"/>
        <end position="311"/>
    </location>
</feature>
<reference evidence="2 3" key="1">
    <citation type="journal article" date="2014" name="PLoS Genet.">
        <title>Analysis of the Phlebiopsis gigantea genome, transcriptome and secretome provides insight into its pioneer colonization strategies of wood.</title>
        <authorList>
            <person name="Hori C."/>
            <person name="Ishida T."/>
            <person name="Igarashi K."/>
            <person name="Samejima M."/>
            <person name="Suzuki H."/>
            <person name="Master E."/>
            <person name="Ferreira P."/>
            <person name="Ruiz-Duenas F.J."/>
            <person name="Held B."/>
            <person name="Canessa P."/>
            <person name="Larrondo L.F."/>
            <person name="Schmoll M."/>
            <person name="Druzhinina I.S."/>
            <person name="Kubicek C.P."/>
            <person name="Gaskell J.A."/>
            <person name="Kersten P."/>
            <person name="St John F."/>
            <person name="Glasner J."/>
            <person name="Sabat G."/>
            <person name="Splinter BonDurant S."/>
            <person name="Syed K."/>
            <person name="Yadav J."/>
            <person name="Mgbeahuruike A.C."/>
            <person name="Kovalchuk A."/>
            <person name="Asiegbu F.O."/>
            <person name="Lackner G."/>
            <person name="Hoffmeister D."/>
            <person name="Rencoret J."/>
            <person name="Gutierrez A."/>
            <person name="Sun H."/>
            <person name="Lindquist E."/>
            <person name="Barry K."/>
            <person name="Riley R."/>
            <person name="Grigoriev I.V."/>
            <person name="Henrissat B."/>
            <person name="Kues U."/>
            <person name="Berka R.M."/>
            <person name="Martinez A.T."/>
            <person name="Covert S.F."/>
            <person name="Blanchette R.A."/>
            <person name="Cullen D."/>
        </authorList>
    </citation>
    <scope>NUCLEOTIDE SEQUENCE [LARGE SCALE GENOMIC DNA]</scope>
    <source>
        <strain evidence="2 3">11061_1 CR5-6</strain>
    </source>
</reference>
<evidence type="ECO:0000313" key="2">
    <source>
        <dbReference type="EMBL" id="KIP01400.1"/>
    </source>
</evidence>
<dbReference type="EMBL" id="KN840800">
    <property type="protein sequence ID" value="KIP01400.1"/>
    <property type="molecule type" value="Genomic_DNA"/>
</dbReference>
<evidence type="ECO:0000313" key="3">
    <source>
        <dbReference type="Proteomes" id="UP000053257"/>
    </source>
</evidence>